<dbReference type="Pfam" id="PF22743">
    <property type="entry name" value="PspAA"/>
    <property type="match status" value="1"/>
</dbReference>
<feature type="coiled-coil region" evidence="2">
    <location>
        <begin position="33"/>
        <end position="81"/>
    </location>
</feature>
<dbReference type="OrthoDB" id="9779630at2"/>
<evidence type="ECO:0000256" key="2">
    <source>
        <dbReference type="SAM" id="Coils"/>
    </source>
</evidence>
<evidence type="ECO:0000256" key="3">
    <source>
        <dbReference type="SAM" id="MobiDB-lite"/>
    </source>
</evidence>
<feature type="region of interest" description="Disordered" evidence="3">
    <location>
        <begin position="357"/>
        <end position="377"/>
    </location>
</feature>
<dbReference type="EMBL" id="JXUW01000002">
    <property type="protein sequence ID" value="KJE78009.1"/>
    <property type="molecule type" value="Genomic_DNA"/>
</dbReference>
<dbReference type="GeneID" id="78371723"/>
<dbReference type="PANTHER" id="PTHR31088">
    <property type="entry name" value="MEMBRANE-ASSOCIATED PROTEIN VIPP1, CHLOROPLASTIC"/>
    <property type="match status" value="1"/>
</dbReference>
<proteinExistence type="inferred from homology"/>
<reference evidence="5 6" key="1">
    <citation type="submission" date="2015-01" db="EMBL/GenBank/DDBJ databases">
        <title>Draft genome of the acidophilic iron oxidizer Ferrimicrobium acidiphilum strain T23.</title>
        <authorList>
            <person name="Poehlein A."/>
            <person name="Eisen S."/>
            <person name="Schloemann M."/>
            <person name="Johnson B.D."/>
            <person name="Daniel R."/>
            <person name="Muehling M."/>
        </authorList>
    </citation>
    <scope>NUCLEOTIDE SEQUENCE [LARGE SCALE GENOMIC DNA]</scope>
    <source>
        <strain evidence="5 6">T23</strain>
    </source>
</reference>
<protein>
    <recommendedName>
        <fullName evidence="4">PspA-associated domain-containing protein</fullName>
    </recommendedName>
</protein>
<dbReference type="Proteomes" id="UP000032336">
    <property type="component" value="Unassembled WGS sequence"/>
</dbReference>
<dbReference type="RefSeq" id="WP_052565238.1">
    <property type="nucleotide sequence ID" value="NZ_JQKF01000002.1"/>
</dbReference>
<accession>A0A0D8FYD5</accession>
<dbReference type="Gene3D" id="1.10.287.1490">
    <property type="match status" value="1"/>
</dbReference>
<sequence length="377" mass="40251">MSMFKRVSQVFQQKSNALLDKVEDPTQAIDLSYEKMQENLQQVRRSIADVLTSQKRLEAQRAQLQAQYDKLQGQARQALQQGQEDVAKMALQRATAIQPQIDSLTPQINQLAQQESALEETGRTLNSKIEAFRAQRDTMKAQYTAAKASSSALENLTGLSDQMTDVNMMMDRAQDKIAQMQSRAAAVGELANSGVLDSPSLGGHGDDIEAALAQKSSANDVDLQLAAMKAELNSPAQPASLQTSTTPSDAKALQSSADSGGSNEESSAVDTFVVRVLGQSRFRIANSIRPALDGLDAALEMAVEKNDADSFAQLVKQLGLLVTTNGAALADSDATKADIVLPSPDMTLEEAKKLFFDTPAAPTEASQDQGASGASVS</sequence>
<comment type="caution">
    <text evidence="5">The sequence shown here is derived from an EMBL/GenBank/DDBJ whole genome shotgun (WGS) entry which is preliminary data.</text>
</comment>
<organism evidence="5 6">
    <name type="scientific">Ferrimicrobium acidiphilum DSM 19497</name>
    <dbReference type="NCBI Taxonomy" id="1121877"/>
    <lineage>
        <taxon>Bacteria</taxon>
        <taxon>Bacillati</taxon>
        <taxon>Actinomycetota</taxon>
        <taxon>Acidimicrobiia</taxon>
        <taxon>Acidimicrobiales</taxon>
        <taxon>Acidimicrobiaceae</taxon>
        <taxon>Ferrimicrobium</taxon>
    </lineage>
</organism>
<dbReference type="PANTHER" id="PTHR31088:SF6">
    <property type="entry name" value="PHAGE SHOCK PROTEIN A"/>
    <property type="match status" value="1"/>
</dbReference>
<feature type="region of interest" description="Disordered" evidence="3">
    <location>
        <begin position="234"/>
        <end position="265"/>
    </location>
</feature>
<gene>
    <name evidence="5" type="ORF">FEAC_03820</name>
</gene>
<comment type="similarity">
    <text evidence="1">Belongs to the PspA/Vipp/IM30 family.</text>
</comment>
<dbReference type="InterPro" id="IPR054437">
    <property type="entry name" value="PspA-assoc_dom"/>
</dbReference>
<keyword evidence="2" id="KW-0175">Coiled coil</keyword>
<feature type="domain" description="PspA-associated" evidence="4">
    <location>
        <begin position="273"/>
        <end position="358"/>
    </location>
</feature>
<name>A0A0D8FYD5_9ACTN</name>
<dbReference type="STRING" id="1121877.FEAC_03820"/>
<evidence type="ECO:0000259" key="4">
    <source>
        <dbReference type="Pfam" id="PF22743"/>
    </source>
</evidence>
<evidence type="ECO:0000313" key="5">
    <source>
        <dbReference type="EMBL" id="KJE78009.1"/>
    </source>
</evidence>
<dbReference type="eggNOG" id="COG1842">
    <property type="taxonomic scope" value="Bacteria"/>
</dbReference>
<dbReference type="Pfam" id="PF04012">
    <property type="entry name" value="PspA_IM30"/>
    <property type="match status" value="1"/>
</dbReference>
<evidence type="ECO:0000313" key="6">
    <source>
        <dbReference type="Proteomes" id="UP000032336"/>
    </source>
</evidence>
<keyword evidence="6" id="KW-1185">Reference proteome</keyword>
<dbReference type="InterPro" id="IPR007157">
    <property type="entry name" value="PspA_VIPP1"/>
</dbReference>
<dbReference type="AlphaFoldDB" id="A0A0D8FYD5"/>
<evidence type="ECO:0000256" key="1">
    <source>
        <dbReference type="ARBA" id="ARBA00043985"/>
    </source>
</evidence>
<feature type="compositionally biased region" description="Polar residues" evidence="3">
    <location>
        <begin position="364"/>
        <end position="377"/>
    </location>
</feature>